<organism evidence="1 2">
    <name type="scientific">Duganella vulcania</name>
    <dbReference type="NCBI Taxonomy" id="2692166"/>
    <lineage>
        <taxon>Bacteria</taxon>
        <taxon>Pseudomonadati</taxon>
        <taxon>Pseudomonadota</taxon>
        <taxon>Betaproteobacteria</taxon>
        <taxon>Burkholderiales</taxon>
        <taxon>Oxalobacteraceae</taxon>
        <taxon>Telluria group</taxon>
        <taxon>Duganella</taxon>
    </lineage>
</organism>
<dbReference type="Pfam" id="PF06996">
    <property type="entry name" value="T6SS_TssG"/>
    <property type="match status" value="1"/>
</dbReference>
<evidence type="ECO:0000313" key="1">
    <source>
        <dbReference type="EMBL" id="MYM91589.1"/>
    </source>
</evidence>
<comment type="caution">
    <text evidence="1">The sequence shown here is derived from an EMBL/GenBank/DDBJ whole genome shotgun (WGS) entry which is preliminary data.</text>
</comment>
<dbReference type="RefSeq" id="WP_161100201.1">
    <property type="nucleotide sequence ID" value="NZ_WWCW01000226.1"/>
</dbReference>
<proteinExistence type="predicted"/>
<dbReference type="EMBL" id="WWCW01000226">
    <property type="protein sequence ID" value="MYM91589.1"/>
    <property type="molecule type" value="Genomic_DNA"/>
</dbReference>
<feature type="non-terminal residue" evidence="1">
    <location>
        <position position="1"/>
    </location>
</feature>
<accession>A0A845GFP4</accession>
<protein>
    <submittedName>
        <fullName evidence="1">Type VI secretion system baseplate subunit TssG</fullName>
    </submittedName>
</protein>
<evidence type="ECO:0000313" key="2">
    <source>
        <dbReference type="Proteomes" id="UP000470302"/>
    </source>
</evidence>
<dbReference type="InterPro" id="IPR010732">
    <property type="entry name" value="T6SS_TssG-like"/>
</dbReference>
<name>A0A845GFP4_9BURK</name>
<reference evidence="1 2" key="1">
    <citation type="submission" date="2020-01" db="EMBL/GenBank/DDBJ databases">
        <title>Novel species isolated from a subtropical stream in China.</title>
        <authorList>
            <person name="Lu H."/>
        </authorList>
    </citation>
    <scope>NUCLEOTIDE SEQUENCE [LARGE SCALE GENOMIC DNA]</scope>
    <source>
        <strain evidence="1 2">FT82W</strain>
    </source>
</reference>
<dbReference type="AlphaFoldDB" id="A0A845GFP4"/>
<gene>
    <name evidence="1" type="ORF">GTP91_30975</name>
</gene>
<sequence>GACLGARAWDQGAGLALDAPPLKPAQYAALLPGAKNNSLLGWLVARHLQSDFQVRLRLDLAVQPETRLSAGAGQSPHPSTAAELPPRLGLSTWLCSAGASVTHYQPANFLLSTEEG</sequence>
<dbReference type="Proteomes" id="UP000470302">
    <property type="component" value="Unassembled WGS sequence"/>
</dbReference>